<dbReference type="OrthoDB" id="9874173at2"/>
<name>A0A0B5AME0_9BACL</name>
<reference evidence="2 3" key="1">
    <citation type="submission" date="2014-08" db="EMBL/GenBank/DDBJ databases">
        <title>Complete genome of a marine bacteria Jeotgalibacillus malaysiensis.</title>
        <authorList>
            <person name="Yaakop A.S."/>
            <person name="Chan K.-G."/>
            <person name="Goh K.M."/>
        </authorList>
    </citation>
    <scope>NUCLEOTIDE SEQUENCE [LARGE SCALE GENOMIC DNA]</scope>
    <source>
        <strain evidence="2 3">D5</strain>
    </source>
</reference>
<protein>
    <submittedName>
        <fullName evidence="2">Uncharacterized protein</fullName>
    </submittedName>
</protein>
<keyword evidence="1" id="KW-1133">Transmembrane helix</keyword>
<proteinExistence type="predicted"/>
<dbReference type="Proteomes" id="UP000031449">
    <property type="component" value="Chromosome"/>
</dbReference>
<organism evidence="2 3">
    <name type="scientific">Jeotgalibacillus malaysiensis</name>
    <dbReference type="NCBI Taxonomy" id="1508404"/>
    <lineage>
        <taxon>Bacteria</taxon>
        <taxon>Bacillati</taxon>
        <taxon>Bacillota</taxon>
        <taxon>Bacilli</taxon>
        <taxon>Bacillales</taxon>
        <taxon>Caryophanaceae</taxon>
        <taxon>Jeotgalibacillus</taxon>
    </lineage>
</organism>
<sequence length="52" mass="6048">MVLGSITPISNYITVPLFIIVTGFGLWLTYLEKERQFAEMKEELKKQNSWLA</sequence>
<evidence type="ECO:0000313" key="3">
    <source>
        <dbReference type="Proteomes" id="UP000031449"/>
    </source>
</evidence>
<keyword evidence="3" id="KW-1185">Reference proteome</keyword>
<feature type="transmembrane region" description="Helical" evidence="1">
    <location>
        <begin position="12"/>
        <end position="31"/>
    </location>
</feature>
<dbReference type="STRING" id="1508404.JMA_04060"/>
<evidence type="ECO:0000313" key="2">
    <source>
        <dbReference type="EMBL" id="AJD89723.1"/>
    </source>
</evidence>
<gene>
    <name evidence="2" type="ORF">JMA_04060</name>
</gene>
<dbReference type="AlphaFoldDB" id="A0A0B5AME0"/>
<keyword evidence="1" id="KW-0812">Transmembrane</keyword>
<evidence type="ECO:0000256" key="1">
    <source>
        <dbReference type="SAM" id="Phobius"/>
    </source>
</evidence>
<dbReference type="BioCyc" id="JESP1508404:G14D9-9623-MONOMER"/>
<keyword evidence="1" id="KW-0472">Membrane</keyword>
<accession>A0A0B5AME0</accession>
<dbReference type="EMBL" id="CP009416">
    <property type="protein sequence ID" value="AJD89723.1"/>
    <property type="molecule type" value="Genomic_DNA"/>
</dbReference>
<dbReference type="KEGG" id="jeo:JMA_04060"/>
<dbReference type="HOGENOM" id="CLU_3080731_0_0_9"/>